<dbReference type="GO" id="GO:0005737">
    <property type="term" value="C:cytoplasm"/>
    <property type="evidence" value="ECO:0007669"/>
    <property type="project" value="UniProtKB-SubCell"/>
</dbReference>
<feature type="compositionally biased region" description="Polar residues" evidence="13">
    <location>
        <begin position="406"/>
        <end position="415"/>
    </location>
</feature>
<evidence type="ECO:0000256" key="13">
    <source>
        <dbReference type="SAM" id="MobiDB-lite"/>
    </source>
</evidence>
<dbReference type="Gene3D" id="1.10.730.10">
    <property type="entry name" value="Isoleucyl-tRNA Synthetase, Domain 1"/>
    <property type="match status" value="1"/>
</dbReference>
<keyword evidence="7" id="KW-0547">Nucleotide-binding</keyword>
<evidence type="ECO:0000256" key="8">
    <source>
        <dbReference type="ARBA" id="ARBA00022840"/>
    </source>
</evidence>
<dbReference type="Gene3D" id="3.30.1360.70">
    <property type="entry name" value="Arginyl tRNA synthetase N-terminal domain"/>
    <property type="match status" value="1"/>
</dbReference>
<dbReference type="Proteomes" id="UP001516023">
    <property type="component" value="Unassembled WGS sequence"/>
</dbReference>
<keyword evidence="18" id="KW-1185">Reference proteome</keyword>
<keyword evidence="5" id="KW-0963">Cytoplasm</keyword>
<dbReference type="EC" id="6.1.1.19" evidence="4"/>
<evidence type="ECO:0000256" key="2">
    <source>
        <dbReference type="ARBA" id="ARBA00005594"/>
    </source>
</evidence>
<dbReference type="CDD" id="cd00671">
    <property type="entry name" value="ArgRS_core"/>
    <property type="match status" value="1"/>
</dbReference>
<evidence type="ECO:0000256" key="12">
    <source>
        <dbReference type="ARBA" id="ARBA00049339"/>
    </source>
</evidence>
<dbReference type="Pfam" id="PF00750">
    <property type="entry name" value="tRNA-synt_1d"/>
    <property type="match status" value="1"/>
</dbReference>
<dbReference type="HAMAP" id="MF_00123">
    <property type="entry name" value="Arg_tRNA_synth"/>
    <property type="match status" value="1"/>
</dbReference>
<comment type="caution">
    <text evidence="17">The sequence shown here is derived from an EMBL/GenBank/DDBJ whole genome shotgun (WGS) entry which is preliminary data.</text>
</comment>
<evidence type="ECO:0000256" key="3">
    <source>
        <dbReference type="ARBA" id="ARBA00011245"/>
    </source>
</evidence>
<dbReference type="InterPro" id="IPR001412">
    <property type="entry name" value="aa-tRNA-synth_I_CS"/>
</dbReference>
<dbReference type="InterPro" id="IPR008909">
    <property type="entry name" value="DALR_anticod-bd"/>
</dbReference>
<feature type="region of interest" description="Disordered" evidence="13">
    <location>
        <begin position="606"/>
        <end position="631"/>
    </location>
</feature>
<feature type="compositionally biased region" description="Basic residues" evidence="13">
    <location>
        <begin position="606"/>
        <end position="615"/>
    </location>
</feature>
<dbReference type="EMBL" id="JABMIG020000054">
    <property type="protein sequence ID" value="KAL3797493.1"/>
    <property type="molecule type" value="Genomic_DNA"/>
</dbReference>
<comment type="catalytic activity">
    <reaction evidence="12">
        <text>tRNA(Arg) + L-arginine + ATP = L-arginyl-tRNA(Arg) + AMP + diphosphate</text>
        <dbReference type="Rhea" id="RHEA:20301"/>
        <dbReference type="Rhea" id="RHEA-COMP:9658"/>
        <dbReference type="Rhea" id="RHEA-COMP:9673"/>
        <dbReference type="ChEBI" id="CHEBI:30616"/>
        <dbReference type="ChEBI" id="CHEBI:32682"/>
        <dbReference type="ChEBI" id="CHEBI:33019"/>
        <dbReference type="ChEBI" id="CHEBI:78442"/>
        <dbReference type="ChEBI" id="CHEBI:78513"/>
        <dbReference type="ChEBI" id="CHEBI:456215"/>
        <dbReference type="EC" id="6.1.1.19"/>
    </reaction>
</comment>
<keyword evidence="9" id="KW-0648">Protein biosynthesis</keyword>
<dbReference type="SUPFAM" id="SSF52374">
    <property type="entry name" value="Nucleotidylyl transferase"/>
    <property type="match status" value="1"/>
</dbReference>
<evidence type="ECO:0000256" key="6">
    <source>
        <dbReference type="ARBA" id="ARBA00022598"/>
    </source>
</evidence>
<organism evidence="17 18">
    <name type="scientific">Cyclotella cryptica</name>
    <dbReference type="NCBI Taxonomy" id="29204"/>
    <lineage>
        <taxon>Eukaryota</taxon>
        <taxon>Sar</taxon>
        <taxon>Stramenopiles</taxon>
        <taxon>Ochrophyta</taxon>
        <taxon>Bacillariophyta</taxon>
        <taxon>Coscinodiscophyceae</taxon>
        <taxon>Thalassiosirophycidae</taxon>
        <taxon>Stephanodiscales</taxon>
        <taxon>Stephanodiscaceae</taxon>
        <taxon>Cyclotella</taxon>
    </lineage>
</organism>
<feature type="domain" description="DALR anticodon binding" evidence="15">
    <location>
        <begin position="1108"/>
        <end position="1230"/>
    </location>
</feature>
<evidence type="ECO:0000313" key="17">
    <source>
        <dbReference type="EMBL" id="KAL3797493.1"/>
    </source>
</evidence>
<feature type="compositionally biased region" description="Low complexity" evidence="13">
    <location>
        <begin position="103"/>
        <end position="123"/>
    </location>
</feature>
<dbReference type="PRINTS" id="PR01038">
    <property type="entry name" value="TRNASYNTHARG"/>
</dbReference>
<dbReference type="NCBIfam" id="TIGR00456">
    <property type="entry name" value="argS"/>
    <property type="match status" value="1"/>
</dbReference>
<dbReference type="FunFam" id="1.10.730.10:FF:000006">
    <property type="entry name" value="Arginyl-tRNA synthetase 2, mitochondrial"/>
    <property type="match status" value="1"/>
</dbReference>
<dbReference type="FunFam" id="3.40.50.620:FF:000030">
    <property type="entry name" value="Arginine--tRNA ligase"/>
    <property type="match status" value="1"/>
</dbReference>
<dbReference type="Pfam" id="PF03485">
    <property type="entry name" value="Arg_tRNA_synt_N"/>
    <property type="match status" value="1"/>
</dbReference>
<feature type="region of interest" description="Disordered" evidence="13">
    <location>
        <begin position="405"/>
        <end position="431"/>
    </location>
</feature>
<proteinExistence type="inferred from homology"/>
<dbReference type="InterPro" id="IPR001278">
    <property type="entry name" value="Arg-tRNA-ligase"/>
</dbReference>
<dbReference type="PANTHER" id="PTHR11956">
    <property type="entry name" value="ARGINYL-TRNA SYNTHETASE"/>
    <property type="match status" value="1"/>
</dbReference>
<feature type="region of interest" description="Disordered" evidence="13">
    <location>
        <begin position="200"/>
        <end position="243"/>
    </location>
</feature>
<dbReference type="GO" id="GO:0006412">
    <property type="term" value="P:translation"/>
    <property type="evidence" value="ECO:0007669"/>
    <property type="project" value="UniProtKB-KW"/>
</dbReference>
<dbReference type="SUPFAM" id="SSF55190">
    <property type="entry name" value="Arginyl-tRNA synthetase (ArgRS), N-terminal 'additional' domain"/>
    <property type="match status" value="1"/>
</dbReference>
<dbReference type="PANTHER" id="PTHR11956:SF5">
    <property type="entry name" value="ARGININE--TRNA LIGASE, CYTOPLASMIC"/>
    <property type="match status" value="1"/>
</dbReference>
<evidence type="ECO:0000256" key="5">
    <source>
        <dbReference type="ARBA" id="ARBA00022490"/>
    </source>
</evidence>
<comment type="similarity">
    <text evidence="2">Belongs to the class-I aminoacyl-tRNA synthetase family.</text>
</comment>
<evidence type="ECO:0000313" key="18">
    <source>
        <dbReference type="Proteomes" id="UP001516023"/>
    </source>
</evidence>
<dbReference type="InterPro" id="IPR005148">
    <property type="entry name" value="Arg-tRNA-synth_N"/>
</dbReference>
<dbReference type="Gene3D" id="3.40.50.620">
    <property type="entry name" value="HUPs"/>
    <property type="match status" value="1"/>
</dbReference>
<evidence type="ECO:0000256" key="9">
    <source>
        <dbReference type="ARBA" id="ARBA00022917"/>
    </source>
</evidence>
<keyword evidence="6" id="KW-0436">Ligase</keyword>
<keyword evidence="10" id="KW-0030">Aminoacyl-tRNA synthetase</keyword>
<gene>
    <name evidence="17" type="ORF">HJC23_009857</name>
</gene>
<keyword evidence="14" id="KW-1133">Transmembrane helix</keyword>
<evidence type="ECO:0000259" key="15">
    <source>
        <dbReference type="SMART" id="SM00836"/>
    </source>
</evidence>
<dbReference type="AlphaFoldDB" id="A0ABD3QAW2"/>
<feature type="transmembrane region" description="Helical" evidence="14">
    <location>
        <begin position="325"/>
        <end position="350"/>
    </location>
</feature>
<evidence type="ECO:0000256" key="4">
    <source>
        <dbReference type="ARBA" id="ARBA00012837"/>
    </source>
</evidence>
<dbReference type="SMART" id="SM01016">
    <property type="entry name" value="Arg_tRNA_synt_N"/>
    <property type="match status" value="1"/>
</dbReference>
<dbReference type="PROSITE" id="PS00178">
    <property type="entry name" value="AA_TRNA_LIGASE_I"/>
    <property type="match status" value="1"/>
</dbReference>
<dbReference type="SMART" id="SM00836">
    <property type="entry name" value="DALR_1"/>
    <property type="match status" value="1"/>
</dbReference>
<evidence type="ECO:0000256" key="11">
    <source>
        <dbReference type="ARBA" id="ARBA00033033"/>
    </source>
</evidence>
<dbReference type="InterPro" id="IPR036695">
    <property type="entry name" value="Arg-tRNA-synth_N_sf"/>
</dbReference>
<keyword evidence="14" id="KW-0472">Membrane</keyword>
<dbReference type="InterPro" id="IPR014729">
    <property type="entry name" value="Rossmann-like_a/b/a_fold"/>
</dbReference>
<feature type="transmembrane region" description="Helical" evidence="14">
    <location>
        <begin position="300"/>
        <end position="319"/>
    </location>
</feature>
<comment type="subcellular location">
    <subcellularLocation>
        <location evidence="1">Cytoplasm</location>
    </subcellularLocation>
</comment>
<dbReference type="GO" id="GO:0004814">
    <property type="term" value="F:arginine-tRNA ligase activity"/>
    <property type="evidence" value="ECO:0007669"/>
    <property type="project" value="UniProtKB-EC"/>
</dbReference>
<evidence type="ECO:0000256" key="14">
    <source>
        <dbReference type="SAM" id="Phobius"/>
    </source>
</evidence>
<sequence>MDHIQPQAPDKGQDQHRSQHTSTNFEDADGCGAAPLSPHLMSTVDNLVISPASSSIGSPSRDFADDAPANPFRLDFDEDRDERSTPLYKDAVLNGDDDDNHSTHSNNLSRVSLSSSRSNDGSNTMDYSEVGPEQNDFDLAPVNLNRIPSLSLSNHSGYDTDEDEDGVLRRFHDQAKSALRLSMSVSLRSDDDDESVYSAVNTSADVDDENQRRNDADALTGRCSRNQGEKNNRARKKKKSATDRIRDAIHGMRKAHQDAQLQRSTRRFLAMSEGNRTAQSFTEALCLSPWCDFSYGRGMALMMGVLFILVAVAIALSKLGHSAGGIWTCTLGITVVLVRRFWVPLYWLVWGQFVEKRRRRNIQMYDTLNGERPSGLQMSVQNFERVQDYDDGAIEFTDAAVESRNPEVNDSTSGVGSRPTPHIEHTTSYSSVQHRIIRKHDAEDGENQQTPSIGNRHRGRNWELTACSKGMVMIRIVMSALSATVLIRRCVGGASSAFIGQTASNSLPQGRIHTHGGSKRHVTSNKDVMAFISPIQPRSFMSPHPFGAHFSTTRMSMSATTTTQTESSASSLVGIDWVRSSVVSVLNEIFDPVEIAKGAAIAKLDGKKKTKKKKQAQGEQPPVEDEPSMSEDERNAIIDAAAASAKPFSTTDAMITPATKPEFGDYQCNAAMSLAKSAGLNPRDCAAKIVQGLKNVPGFDDIMEEPEIAGPGFINLKFKDGYLADAAGKMAMDSREGGRLAVPVTANKQKIIVDFSSPNIAKEMHVGHLRSTIIGDTLSNLLTFVGHDVLRLNHVGDWGTQFGMLVEHLRDEFPEALDKEKSKNVDLGDLVTLYKAAKKRFDADADFKVRAREGVVKLQAGDKEALAAWESLCAASRLEYQKIYDLLNIKNLNERGESFYNPYLGGVIEDLENQGLAVESEGATAVFLDGYTNRDGSPLPMIVRKSDGGFNYATTDLAAIRHRVQLDPSDGGEKADRVLYVTDAGQSQHFEMVFAAAKKAGFVADSVSLKHVPFGLVQGEDGKKFATRSGDTVKLKDLLDEAVRIAEEDIKSRLENPEESLSDALTEVAKTVGIGAVKYADLSMNRESNYKFSYGRMLSLNGNTAPYMLYAYARICGIVRKATGQSDDAKVQWPEPSAIIISHDAEKQLVRNLVKLPDILSEVESDLYPNRLCDYLFETSQKFNQFYENCSVNNAETPELKASRLSLCTVSASTIRLLMSLLGIPVVEKL</sequence>
<comment type="subunit">
    <text evidence="3">Monomer.</text>
</comment>
<protein>
    <recommendedName>
        <fullName evidence="4">arginine--tRNA ligase</fullName>
        <ecNumber evidence="4">6.1.1.19</ecNumber>
    </recommendedName>
    <alternativeName>
        <fullName evidence="11">Arginyl-tRNA synthetase</fullName>
    </alternativeName>
</protein>
<evidence type="ECO:0000256" key="1">
    <source>
        <dbReference type="ARBA" id="ARBA00004496"/>
    </source>
</evidence>
<keyword evidence="8" id="KW-0067">ATP-binding</keyword>
<accession>A0ABD3QAW2</accession>
<name>A0ABD3QAW2_9STRA</name>
<dbReference type="InterPro" id="IPR009080">
    <property type="entry name" value="tRNAsynth_Ia_anticodon-bd"/>
</dbReference>
<dbReference type="GO" id="GO:0005524">
    <property type="term" value="F:ATP binding"/>
    <property type="evidence" value="ECO:0007669"/>
    <property type="project" value="UniProtKB-KW"/>
</dbReference>
<feature type="region of interest" description="Disordered" evidence="13">
    <location>
        <begin position="54"/>
        <end position="139"/>
    </location>
</feature>
<dbReference type="SUPFAM" id="SSF47323">
    <property type="entry name" value="Anticodon-binding domain of a subclass of class I aminoacyl-tRNA synthetases"/>
    <property type="match status" value="1"/>
</dbReference>
<evidence type="ECO:0000256" key="10">
    <source>
        <dbReference type="ARBA" id="ARBA00023146"/>
    </source>
</evidence>
<feature type="domain" description="Arginyl tRNA synthetase N-terminal" evidence="16">
    <location>
        <begin position="631"/>
        <end position="718"/>
    </location>
</feature>
<keyword evidence="14" id="KW-0812">Transmembrane</keyword>
<evidence type="ECO:0000256" key="7">
    <source>
        <dbReference type="ARBA" id="ARBA00022741"/>
    </source>
</evidence>
<dbReference type="InterPro" id="IPR035684">
    <property type="entry name" value="ArgRS_core"/>
</dbReference>
<reference evidence="17 18" key="1">
    <citation type="journal article" date="2020" name="G3 (Bethesda)">
        <title>Improved Reference Genome for Cyclotella cryptica CCMP332, a Model for Cell Wall Morphogenesis, Salinity Adaptation, and Lipid Production in Diatoms (Bacillariophyta).</title>
        <authorList>
            <person name="Roberts W.R."/>
            <person name="Downey K.M."/>
            <person name="Ruck E.C."/>
            <person name="Traller J.C."/>
            <person name="Alverson A.J."/>
        </authorList>
    </citation>
    <scope>NUCLEOTIDE SEQUENCE [LARGE SCALE GENOMIC DNA]</scope>
    <source>
        <strain evidence="17 18">CCMP332</strain>
    </source>
</reference>
<evidence type="ECO:0000259" key="16">
    <source>
        <dbReference type="SMART" id="SM01016"/>
    </source>
</evidence>
<dbReference type="Pfam" id="PF05746">
    <property type="entry name" value="DALR_1"/>
    <property type="match status" value="1"/>
</dbReference>
<feature type="region of interest" description="Disordered" evidence="13">
    <location>
        <begin position="1"/>
        <end position="38"/>
    </location>
</feature>